<dbReference type="Gene3D" id="3.40.1170.10">
    <property type="entry name" value="DNA repair protein MutS, domain I"/>
    <property type="match status" value="1"/>
</dbReference>
<dbReference type="PANTHER" id="PTHR11361">
    <property type="entry name" value="DNA MISMATCH REPAIR PROTEIN MUTS FAMILY MEMBER"/>
    <property type="match status" value="1"/>
</dbReference>
<dbReference type="PROSITE" id="PS00486">
    <property type="entry name" value="DNA_MISMATCH_REPAIR_2"/>
    <property type="match status" value="1"/>
</dbReference>
<dbReference type="PIRSF" id="PIRSF037677">
    <property type="entry name" value="DNA_mis_repair_Msh6"/>
    <property type="match status" value="1"/>
</dbReference>
<dbReference type="SMART" id="SM00534">
    <property type="entry name" value="MUTSac"/>
    <property type="match status" value="1"/>
</dbReference>
<dbReference type="EMBL" id="JACMRX010000004">
    <property type="protein sequence ID" value="KAF7991283.1"/>
    <property type="molecule type" value="Genomic_DNA"/>
</dbReference>
<evidence type="ECO:0000256" key="7">
    <source>
        <dbReference type="RuleBase" id="RU003756"/>
    </source>
</evidence>
<dbReference type="InterPro" id="IPR036678">
    <property type="entry name" value="MutS_con_dom_sf"/>
</dbReference>
<feature type="compositionally biased region" description="Basic residues" evidence="8">
    <location>
        <begin position="60"/>
        <end position="73"/>
    </location>
</feature>
<dbReference type="Gene3D" id="1.10.1420.10">
    <property type="match status" value="2"/>
</dbReference>
<dbReference type="FunFam" id="1.10.1420.10:FF:000005">
    <property type="entry name" value="DNA mismatch repair protein"/>
    <property type="match status" value="1"/>
</dbReference>
<feature type="compositionally biased region" description="Basic and acidic residues" evidence="8">
    <location>
        <begin position="50"/>
        <end position="59"/>
    </location>
</feature>
<keyword evidence="5 6" id="KW-0238">DNA-binding</keyword>
<comment type="similarity">
    <text evidence="1 6 7">Belongs to the DNA mismatch repair MutS family.</text>
</comment>
<feature type="compositionally biased region" description="Basic and acidic residues" evidence="8">
    <location>
        <begin position="20"/>
        <end position="38"/>
    </location>
</feature>
<dbReference type="InterPro" id="IPR045076">
    <property type="entry name" value="MutS"/>
</dbReference>
<feature type="compositionally biased region" description="Low complexity" evidence="8">
    <location>
        <begin position="39"/>
        <end position="49"/>
    </location>
</feature>
<evidence type="ECO:0000259" key="9">
    <source>
        <dbReference type="PROSITE" id="PS00486"/>
    </source>
</evidence>
<dbReference type="Pfam" id="PF05188">
    <property type="entry name" value="MutS_II"/>
    <property type="match status" value="1"/>
</dbReference>
<dbReference type="AlphaFoldDB" id="A0A834XRM2"/>
<dbReference type="SMART" id="SM00533">
    <property type="entry name" value="MUTSd"/>
    <property type="match status" value="1"/>
</dbReference>
<dbReference type="InterPro" id="IPR017261">
    <property type="entry name" value="DNA_mismatch_repair_MutS/MSH"/>
</dbReference>
<evidence type="ECO:0000256" key="8">
    <source>
        <dbReference type="SAM" id="MobiDB-lite"/>
    </source>
</evidence>
<dbReference type="Pfam" id="PF05192">
    <property type="entry name" value="MutS_III"/>
    <property type="match status" value="1"/>
</dbReference>
<feature type="compositionally biased region" description="Acidic residues" evidence="8">
    <location>
        <begin position="134"/>
        <end position="143"/>
    </location>
</feature>
<dbReference type="InterPro" id="IPR007695">
    <property type="entry name" value="DNA_mismatch_repair_MutS-lik_N"/>
</dbReference>
<evidence type="ECO:0000256" key="6">
    <source>
        <dbReference type="PIRNR" id="PIRNR037677"/>
    </source>
</evidence>
<gene>
    <name evidence="10" type="ORF">HCN44_002845</name>
</gene>
<dbReference type="InterPro" id="IPR016151">
    <property type="entry name" value="DNA_mismatch_repair_MutS_N"/>
</dbReference>
<evidence type="ECO:0000256" key="3">
    <source>
        <dbReference type="ARBA" id="ARBA00022763"/>
    </source>
</evidence>
<evidence type="ECO:0000256" key="5">
    <source>
        <dbReference type="ARBA" id="ARBA00023125"/>
    </source>
</evidence>
<accession>A0A834XRM2</accession>
<keyword evidence="2 6" id="KW-0547">Nucleotide-binding</keyword>
<dbReference type="SUPFAM" id="SSF55271">
    <property type="entry name" value="DNA repair protein MutS, domain I"/>
    <property type="match status" value="1"/>
</dbReference>
<dbReference type="Proteomes" id="UP000639338">
    <property type="component" value="Unassembled WGS sequence"/>
</dbReference>
<dbReference type="OrthoDB" id="121051at2759"/>
<dbReference type="SUPFAM" id="SSF53150">
    <property type="entry name" value="DNA repair protein MutS, domain II"/>
    <property type="match status" value="1"/>
</dbReference>
<keyword evidence="3 6" id="KW-0227">DNA damage</keyword>
<dbReference type="Pfam" id="PF00488">
    <property type="entry name" value="MutS_V"/>
    <property type="match status" value="1"/>
</dbReference>
<evidence type="ECO:0000256" key="2">
    <source>
        <dbReference type="ARBA" id="ARBA00022741"/>
    </source>
</evidence>
<dbReference type="GO" id="GO:0006298">
    <property type="term" value="P:mismatch repair"/>
    <property type="evidence" value="ECO:0007669"/>
    <property type="project" value="InterPro"/>
</dbReference>
<comment type="function">
    <text evidence="6 7">Component of the post-replicative DNA mismatch repair system (MMR).</text>
</comment>
<dbReference type="Gene3D" id="3.40.50.300">
    <property type="entry name" value="P-loop containing nucleotide triphosphate hydrolases"/>
    <property type="match status" value="1"/>
</dbReference>
<dbReference type="GO" id="GO:0032301">
    <property type="term" value="C:MutSalpha complex"/>
    <property type="evidence" value="ECO:0007669"/>
    <property type="project" value="TreeGrafter"/>
</dbReference>
<dbReference type="InterPro" id="IPR007696">
    <property type="entry name" value="DNA_mismatch_repair_MutS_core"/>
</dbReference>
<dbReference type="GO" id="GO:0030983">
    <property type="term" value="F:mismatched DNA binding"/>
    <property type="evidence" value="ECO:0007669"/>
    <property type="project" value="UniProtKB-UniRule"/>
</dbReference>
<dbReference type="PANTHER" id="PTHR11361:SF148">
    <property type="entry name" value="DNA MISMATCH REPAIR PROTEIN MSH6"/>
    <property type="match status" value="1"/>
</dbReference>
<dbReference type="GO" id="GO:0140664">
    <property type="term" value="F:ATP-dependent DNA damage sensor activity"/>
    <property type="evidence" value="ECO:0007669"/>
    <property type="project" value="InterPro"/>
</dbReference>
<organism evidence="10 11">
    <name type="scientific">Aphidius gifuensis</name>
    <name type="common">Parasitoid wasp</name>
    <dbReference type="NCBI Taxonomy" id="684658"/>
    <lineage>
        <taxon>Eukaryota</taxon>
        <taxon>Metazoa</taxon>
        <taxon>Ecdysozoa</taxon>
        <taxon>Arthropoda</taxon>
        <taxon>Hexapoda</taxon>
        <taxon>Insecta</taxon>
        <taxon>Pterygota</taxon>
        <taxon>Neoptera</taxon>
        <taxon>Endopterygota</taxon>
        <taxon>Hymenoptera</taxon>
        <taxon>Apocrita</taxon>
        <taxon>Ichneumonoidea</taxon>
        <taxon>Braconidae</taxon>
        <taxon>Aphidiinae</taxon>
        <taxon>Aphidius</taxon>
    </lineage>
</organism>
<dbReference type="Pfam" id="PF05190">
    <property type="entry name" value="MutS_IV"/>
    <property type="match status" value="1"/>
</dbReference>
<dbReference type="InterPro" id="IPR007860">
    <property type="entry name" value="DNA_mmatch_repair_MutS_con_dom"/>
</dbReference>
<feature type="compositionally biased region" description="Polar residues" evidence="8">
    <location>
        <begin position="1"/>
        <end position="13"/>
    </location>
</feature>
<sequence length="1149" mass="130817">MSKRTPTQKNTLFNYFKSPKSVDPKKDDKPTSTAKDKTPTTPKRAPTTSRLRDDNDQKKSKEKKRVTRKRPLKSKSNEDDDDNKNNKMDESDDEEEEIEVSKPKRRRIIIPDEDSEGYDATESEFSENVTESDAFTEETEEEETPKKKSRLSQPKSKSSTATATKTTTDDNFQLQKAPAKTGPASGGDTWPHLNYDFLQPDKIRDKERRLKTNPDYDYRTVYVPDKFLDNQTPAMRQWWILKSQYYDCVLFFKVGKFYELYHMDAVIGAKELGISYMRGEWAHSGFPEIAYGRFSCMLIEKGYKVARIEQTENPEMMAERCKTSKKVTKFDKVVRREICQVSTCGTRIATVQDPEIITPYSNYLLSIIEKIDTNTKLSTYGVCFIDTTIGEFHLGQFNDDRCNSRLLTLLSHYTPVHVVYERGNLSQDTMKILNTLLSTAIKEPLQKDVQFWSSTKTLKALNEGDYFKDDNTNEITWPNELKLYLSDDDSLNLTPANNKELAVKALGGCIYLLKSFVLDQQLLSQKHFQTYTPPDTSFIDENKSSVGIPPVSSMVLDAITIHNLRIFGNDASLLKTLDHCCTAFGKRLLKEWMCRPSCRKNIIMLRQEAVTELTYQPDIVQEVRKLLNNLPDLERLLSKIHTHGNASRMKNHPDGRAIMFEGQIYSKRKIVDFITALNGFEIVTKIIKKFHICESELLKKTTMIVPDGEFPDIQETLEHFKTAFDHEAAKKIGSIVPQKGVDAEFDKSIREFDIIKQESEDYLKKQMKHFDGKVTFVGSDKKRYQLEVPESKCHKATSKHELQGQRKGFKRYYTDETKEFLSRQIKAEEYRNNILKDLNRRVFSKFSENYDLWSIAVYKIAILDVLLSFCEYAKSVDTCIPEIIDNDTEICTIIKDGKHPCIQKDNFVSNDTSLAGDDTASLVILTGPNMGGKSTLMRQVGLLTVMAQMGCHIPASSCKLSITDRIFTRLGASDDLLTGRSTFLIELSETATILQHASKKSLVLLDELGRGTSTYDGTAIAAAVVNSLTKLKCRTLFSTHYHSLVEDYKKSHDVSLAYMACQVEADEDDEITEETVTFLYKFVPGACPKSYGFNAARLGGVPSVIIKRATEIAKKLEKEANQRNMFSALCRANSDVKSIISKLKNTVLV</sequence>
<dbReference type="InterPro" id="IPR000432">
    <property type="entry name" value="DNA_mismatch_repair_MutS_C"/>
</dbReference>
<dbReference type="FunFam" id="3.40.1170.10:FF:000002">
    <property type="entry name" value="DNA mismatch repair protein"/>
    <property type="match status" value="1"/>
</dbReference>
<protein>
    <recommendedName>
        <fullName evidence="6">DNA mismatch repair protein</fullName>
    </recommendedName>
</protein>
<keyword evidence="11" id="KW-1185">Reference proteome</keyword>
<name>A0A834XRM2_APHGI</name>
<evidence type="ECO:0000256" key="1">
    <source>
        <dbReference type="ARBA" id="ARBA00006271"/>
    </source>
</evidence>
<dbReference type="Gene3D" id="3.30.420.110">
    <property type="entry name" value="MutS, connector domain"/>
    <property type="match status" value="1"/>
</dbReference>
<evidence type="ECO:0000256" key="4">
    <source>
        <dbReference type="ARBA" id="ARBA00022840"/>
    </source>
</evidence>
<evidence type="ECO:0000313" key="10">
    <source>
        <dbReference type="EMBL" id="KAF7991283.1"/>
    </source>
</evidence>
<dbReference type="SUPFAM" id="SSF48334">
    <property type="entry name" value="DNA repair protein MutS, domain III"/>
    <property type="match status" value="1"/>
</dbReference>
<dbReference type="NCBIfam" id="NF003810">
    <property type="entry name" value="PRK05399.1"/>
    <property type="match status" value="1"/>
</dbReference>
<dbReference type="GO" id="GO:0005524">
    <property type="term" value="F:ATP binding"/>
    <property type="evidence" value="ECO:0007669"/>
    <property type="project" value="UniProtKB-UniRule"/>
</dbReference>
<feature type="compositionally biased region" description="Low complexity" evidence="8">
    <location>
        <begin position="155"/>
        <end position="166"/>
    </location>
</feature>
<dbReference type="InterPro" id="IPR027417">
    <property type="entry name" value="P-loop_NTPase"/>
</dbReference>
<feature type="compositionally biased region" description="Acidic residues" evidence="8">
    <location>
        <begin position="111"/>
        <end position="125"/>
    </location>
</feature>
<feature type="region of interest" description="Disordered" evidence="8">
    <location>
        <begin position="1"/>
        <end position="193"/>
    </location>
</feature>
<evidence type="ECO:0000313" key="11">
    <source>
        <dbReference type="Proteomes" id="UP000639338"/>
    </source>
</evidence>
<feature type="domain" description="DNA mismatch repair proteins mutS family" evidence="9">
    <location>
        <begin position="1001"/>
        <end position="1017"/>
    </location>
</feature>
<dbReference type="InterPro" id="IPR036187">
    <property type="entry name" value="DNA_mismatch_repair_MutS_sf"/>
</dbReference>
<keyword evidence="4 6" id="KW-0067">ATP-binding</keyword>
<comment type="caution">
    <text evidence="10">The sequence shown here is derived from an EMBL/GenBank/DDBJ whole genome shotgun (WGS) entry which is preliminary data.</text>
</comment>
<dbReference type="Pfam" id="PF01624">
    <property type="entry name" value="MutS_I"/>
    <property type="match status" value="1"/>
</dbReference>
<keyword evidence="6 7" id="KW-0234">DNA repair</keyword>
<proteinExistence type="inferred from homology"/>
<dbReference type="SUPFAM" id="SSF52540">
    <property type="entry name" value="P-loop containing nucleoside triphosphate hydrolases"/>
    <property type="match status" value="1"/>
</dbReference>
<reference evidence="10 11" key="1">
    <citation type="submission" date="2020-08" db="EMBL/GenBank/DDBJ databases">
        <title>Aphidius gifuensis genome sequencing and assembly.</title>
        <authorList>
            <person name="Du Z."/>
        </authorList>
    </citation>
    <scope>NUCLEOTIDE SEQUENCE [LARGE SCALE GENOMIC DNA]</scope>
    <source>
        <strain evidence="10">YNYX2018</strain>
        <tissue evidence="10">Adults</tissue>
    </source>
</reference>
<dbReference type="InterPro" id="IPR007861">
    <property type="entry name" value="DNA_mismatch_repair_MutS_clamp"/>
</dbReference>